<dbReference type="KEGG" id="fso:Fsol_00319"/>
<gene>
    <name evidence="2" type="ORF">Fsol_00319</name>
</gene>
<evidence type="ECO:0008006" key="4">
    <source>
        <dbReference type="Google" id="ProtNLM"/>
    </source>
</evidence>
<keyword evidence="3" id="KW-1185">Reference proteome</keyword>
<reference evidence="2 3" key="1">
    <citation type="journal article" date="2018" name="Genome Biol. Evol.">
        <title>The Genome Sequence of "Candidatus Fokinia solitaria": Insights on Reductive Evolution in Rickettsiales.</title>
        <authorList>
            <person name="Floriano A.M."/>
            <person name="Castelli M."/>
            <person name="Krenek S."/>
            <person name="Berendonk T.U."/>
            <person name="Bazzocchi C."/>
            <person name="Petroni G."/>
            <person name="Sassera D."/>
        </authorList>
    </citation>
    <scope>NUCLEOTIDE SEQUENCE [LARGE SCALE GENOMIC DNA]</scope>
    <source>
        <strain evidence="2">Rio ETE_ALG 3VII</strain>
    </source>
</reference>
<dbReference type="AlphaFoldDB" id="A0A2U8BS38"/>
<evidence type="ECO:0000313" key="2">
    <source>
        <dbReference type="EMBL" id="AWD33118.1"/>
    </source>
</evidence>
<proteinExistence type="predicted"/>
<accession>A0A2U8BS38</accession>
<name>A0A2U8BS38_9RICK</name>
<dbReference type="RefSeq" id="WP_108673154.1">
    <property type="nucleotide sequence ID" value="NZ_CP025989.1"/>
</dbReference>
<keyword evidence="1" id="KW-0175">Coiled coil</keyword>
<evidence type="ECO:0000313" key="3">
    <source>
        <dbReference type="Proteomes" id="UP000244519"/>
    </source>
</evidence>
<dbReference type="InterPro" id="IPR032581">
    <property type="entry name" value="DUF4917"/>
</dbReference>
<sequence length="342" mass="39624">MTDGEIKTFDEAITMAGDKKHLLLGNGFSIEYDAEIFSYDKICECINKNEKLLEITKKLNTTNIEEIMRILDRCIDVITIIKPQEKDKKDDPICEELKKIKDEFKSALVTAILKLHPQNYDKRSRQLKLDCERFLANFDSIYTLNFDLLSYWAMPFQKFKDGFVGKGEERLYFAYWCGCNMRFLHGALHLFHDKVGTYKIRRSNDTPDYLLMQIARQIEDGNFPICVIDGSAEGKRNAIYKNDYLRTSYENLRNLSGSLFIYGCSLSPNDDHILEAIGQSNVDKIFISLFGTATAEGYDGAIRKIKEVRKAKQEQMKEENNQQKEPEFYFFSAKSANVWGKK</sequence>
<dbReference type="Pfam" id="PF16263">
    <property type="entry name" value="DUF4917"/>
    <property type="match status" value="1"/>
</dbReference>
<dbReference type="EMBL" id="CP025989">
    <property type="protein sequence ID" value="AWD33118.1"/>
    <property type="molecule type" value="Genomic_DNA"/>
</dbReference>
<evidence type="ECO:0000256" key="1">
    <source>
        <dbReference type="SAM" id="Coils"/>
    </source>
</evidence>
<dbReference type="OrthoDB" id="828244at2"/>
<feature type="coiled-coil region" evidence="1">
    <location>
        <begin position="298"/>
        <end position="325"/>
    </location>
</feature>
<organism evidence="2 3">
    <name type="scientific">Candidatus Fokinia solitaria</name>
    <dbReference type="NCBI Taxonomy" id="1802984"/>
    <lineage>
        <taxon>Bacteria</taxon>
        <taxon>Pseudomonadati</taxon>
        <taxon>Pseudomonadota</taxon>
        <taxon>Alphaproteobacteria</taxon>
        <taxon>Rickettsiales</taxon>
        <taxon>Candidatus Midichloriaceae</taxon>
        <taxon>Candidatus Fokinia</taxon>
    </lineage>
</organism>
<dbReference type="Proteomes" id="UP000244519">
    <property type="component" value="Chromosome"/>
</dbReference>
<protein>
    <recommendedName>
        <fullName evidence="4">DUF4917 domain-containing protein</fullName>
    </recommendedName>
</protein>